<dbReference type="SUPFAM" id="SSF48208">
    <property type="entry name" value="Six-hairpin glycosidases"/>
    <property type="match status" value="1"/>
</dbReference>
<dbReference type="InterPro" id="IPR008928">
    <property type="entry name" value="6-hairpin_glycosidase_sf"/>
</dbReference>
<evidence type="ECO:0000313" key="4">
    <source>
        <dbReference type="EMBL" id="SBV50310.1"/>
    </source>
</evidence>
<evidence type="ECO:0000259" key="2">
    <source>
        <dbReference type="Pfam" id="PF19291"/>
    </source>
</evidence>
<dbReference type="GO" id="GO:0004553">
    <property type="term" value="F:hydrolase activity, hydrolyzing O-glycosyl compounds"/>
    <property type="evidence" value="ECO:0007669"/>
    <property type="project" value="UniProtKB-ARBA"/>
</dbReference>
<dbReference type="AlphaFoldDB" id="A0A1C3NIR9"/>
<proteinExistence type="predicted"/>
<dbReference type="Pfam" id="PF19291">
    <property type="entry name" value="TREH_N"/>
    <property type="match status" value="1"/>
</dbReference>
<dbReference type="EMBL" id="MDCE01000005">
    <property type="protein sequence ID" value="PPV08015.1"/>
    <property type="molecule type" value="Genomic_DNA"/>
</dbReference>
<dbReference type="STRING" id="56449.XBLMG947_1088"/>
<protein>
    <submittedName>
        <fullName evidence="3">Glycosyl hydrolase</fullName>
    </submittedName>
</protein>
<dbReference type="PANTHER" id="PTHR31616">
    <property type="entry name" value="TREHALASE"/>
    <property type="match status" value="1"/>
</dbReference>
<dbReference type="GO" id="GO:0005975">
    <property type="term" value="P:carbohydrate metabolic process"/>
    <property type="evidence" value="ECO:0007669"/>
    <property type="project" value="InterPro"/>
</dbReference>
<dbReference type="RefSeq" id="WP_065466745.1">
    <property type="nucleotide sequence ID" value="NZ_FLTX01000013.1"/>
</dbReference>
<feature type="domain" description="Trehalase-like N-terminal" evidence="2">
    <location>
        <begin position="2"/>
        <end position="154"/>
    </location>
</feature>
<name>A0A1C3NIR9_9XANT</name>
<gene>
    <name evidence="4" type="ORF">XBLMG947_1088</name>
    <name evidence="3" type="ORF">XbrCFBP1976_04745</name>
</gene>
<sequence>MSVRIEDHAMLGNCHSAALVDHRGTIDWLCLPRFDSDAVFASLLGDEQHGQWALSPADDFRTERAYEDDSLVLCTRMITDSGTVELVDFMVASENTEVHQHLVRIVRCVQGSVPMHMRLTFRFNYGRTVPWVTRIDGGIRAIAGPDQLALRSPQTLRGQDMGTEADFTLREGESTWFLLSHGASHLPTPPLIDAEQARQRTAAFWHGWARRCTDVGPWTEQVRRSLVVLKGLSYLPTGGIVAAPTASLPEQLGGTRNWDYRYCWLRDSVFTLIALLQAGYRDEAAAFRDWVQRAIAGSPDQLQALYGIAGERRLQEWEAHWLPGYEDSGPVRIGNGAVDQFQLDVYGELIGAFHYAREKGVGSPSDDDGSSASLLENILDTLETLWRQPDEGIWEIRDERRHFVHSKVMAWLAFDCGARDGITNADAEKRAHWSRIAEEIHAEVLEKGVHPDGHFVQSYGSDQLDASLLLIPIVGFLPADDPRVAATADAIARELTIDGLVERYRADDSADGLPAGEGTFLACSFWLVENYALIGRTDQARALLERLLGLCNDVGLLAEEYDPRTKRMLGNFPQGYSHVALVNAALRLHGRMGEKETHP</sequence>
<evidence type="ECO:0000313" key="5">
    <source>
        <dbReference type="Proteomes" id="UP000092503"/>
    </source>
</evidence>
<dbReference type="EMBL" id="FLTX01000013">
    <property type="protein sequence ID" value="SBV50310.1"/>
    <property type="molecule type" value="Genomic_DNA"/>
</dbReference>
<dbReference type="PANTHER" id="PTHR31616:SF0">
    <property type="entry name" value="GLUCAN 1,4-ALPHA-GLUCOSIDASE"/>
    <property type="match status" value="1"/>
</dbReference>
<dbReference type="OrthoDB" id="3902805at2"/>
<keyword evidence="3" id="KW-0378">Hydrolase</keyword>
<organism evidence="4 5">
    <name type="scientific">Xanthomonas bromi</name>
    <dbReference type="NCBI Taxonomy" id="56449"/>
    <lineage>
        <taxon>Bacteria</taxon>
        <taxon>Pseudomonadati</taxon>
        <taxon>Pseudomonadota</taxon>
        <taxon>Gammaproteobacteria</taxon>
        <taxon>Lysobacterales</taxon>
        <taxon>Lysobacteraceae</taxon>
        <taxon>Xanthomonas</taxon>
    </lineage>
</organism>
<dbReference type="Proteomes" id="UP000239710">
    <property type="component" value="Unassembled WGS sequence"/>
</dbReference>
<dbReference type="InterPro" id="IPR011613">
    <property type="entry name" value="GH15-like"/>
</dbReference>
<dbReference type="InterPro" id="IPR045582">
    <property type="entry name" value="Trehalase-like_N"/>
</dbReference>
<dbReference type="Pfam" id="PF00723">
    <property type="entry name" value="Glyco_hydro_15"/>
    <property type="match status" value="1"/>
</dbReference>
<dbReference type="Gene3D" id="1.50.10.10">
    <property type="match status" value="1"/>
</dbReference>
<keyword evidence="6" id="KW-1185">Reference proteome</keyword>
<evidence type="ECO:0000259" key="1">
    <source>
        <dbReference type="Pfam" id="PF00723"/>
    </source>
</evidence>
<evidence type="ECO:0000313" key="6">
    <source>
        <dbReference type="Proteomes" id="UP000239710"/>
    </source>
</evidence>
<dbReference type="Proteomes" id="UP000092503">
    <property type="component" value="Unassembled WGS sequence"/>
</dbReference>
<accession>A0A1C3NIR9</accession>
<reference evidence="4 5" key="1">
    <citation type="submission" date="2016-06" db="EMBL/GenBank/DDBJ databases">
        <authorList>
            <person name="Kjaerup R.B."/>
            <person name="Dalgaard T.S."/>
            <person name="Juul-Madsen H.R."/>
        </authorList>
    </citation>
    <scope>NUCLEOTIDE SEQUENCE [LARGE SCALE GENOMIC DNA]</scope>
    <source>
        <strain evidence="4">LMG947</strain>
    </source>
</reference>
<evidence type="ECO:0000313" key="3">
    <source>
        <dbReference type="EMBL" id="PPV08015.1"/>
    </source>
</evidence>
<reference evidence="3 6" key="2">
    <citation type="submission" date="2016-08" db="EMBL/GenBank/DDBJ databases">
        <title>Evolution of the type three secretion system and type three effector repertoires in Xanthomonas.</title>
        <authorList>
            <person name="Merda D."/>
            <person name="Briand M."/>
            <person name="Bosis E."/>
            <person name="Rousseau C."/>
            <person name="Portier P."/>
            <person name="Jacques M.-A."/>
            <person name="Fischer-Le Saux M."/>
        </authorList>
    </citation>
    <scope>NUCLEOTIDE SEQUENCE [LARGE SCALE GENOMIC DNA]</scope>
    <source>
        <strain evidence="3 6">CFBP1976</strain>
    </source>
</reference>
<feature type="domain" description="GH15-like" evidence="1">
    <location>
        <begin position="222"/>
        <end position="585"/>
    </location>
</feature>
<dbReference type="InterPro" id="IPR012341">
    <property type="entry name" value="6hp_glycosidase-like_sf"/>
</dbReference>